<keyword evidence="5 6" id="KW-0472">Membrane</keyword>
<comment type="subcellular location">
    <subcellularLocation>
        <location evidence="1">Cell membrane</location>
        <topology evidence="1">Multi-pass membrane protein</topology>
    </subcellularLocation>
</comment>
<dbReference type="InterPro" id="IPR005495">
    <property type="entry name" value="LptG/LptF_permease"/>
</dbReference>
<feature type="transmembrane region" description="Helical" evidence="6">
    <location>
        <begin position="304"/>
        <end position="325"/>
    </location>
</feature>
<dbReference type="RefSeq" id="WP_345373266.1">
    <property type="nucleotide sequence ID" value="NZ_BAABJX010000046.1"/>
</dbReference>
<dbReference type="Proteomes" id="UP001500298">
    <property type="component" value="Unassembled WGS sequence"/>
</dbReference>
<protein>
    <submittedName>
        <fullName evidence="7">LptF/LptG family permease</fullName>
    </submittedName>
</protein>
<feature type="transmembrane region" description="Helical" evidence="6">
    <location>
        <begin position="279"/>
        <end position="297"/>
    </location>
</feature>
<gene>
    <name evidence="7" type="ORF">GCM10023331_30240</name>
</gene>
<accession>A0ABP9DFB4</accession>
<sequence length="360" mass="41497">MKLLDKYLIGKFFKTFLFVVLLLNVVVCVIDYTEKSDDFIKHNLSFNEIFFDYYVNLVIHWMSTLSPISVFISVVFMTARLAAHSEVIAILSNGVSFLRFLRPYVVGALIIGGAVFLLVGWIVPISSKEKVSFEVKYLKRPFFFSERDIHIRVDDSTYMYIESYNNRIKRGYKATIETIQGTDLKEKITAPRIEWDSASQEWEMDRFVSLKFNEDGTQTMSKGKNLKRSLNIDPKYFESKYKLEETLTIKELNDYIDMEIQRGNSASISVYQNAIHERYAYPFAIIILTVMGVIVSARKSRRGSGFLIAMGFVLAFVYIVLVIMSRSIGQAGIINPMISAWMPNILFLAITFILYFKVPK</sequence>
<feature type="transmembrane region" description="Helical" evidence="6">
    <location>
        <begin position="337"/>
        <end position="356"/>
    </location>
</feature>
<evidence type="ECO:0000256" key="5">
    <source>
        <dbReference type="ARBA" id="ARBA00023136"/>
    </source>
</evidence>
<evidence type="ECO:0000313" key="8">
    <source>
        <dbReference type="Proteomes" id="UP001500298"/>
    </source>
</evidence>
<reference evidence="8" key="1">
    <citation type="journal article" date="2019" name="Int. J. Syst. Evol. Microbiol.">
        <title>The Global Catalogue of Microorganisms (GCM) 10K type strain sequencing project: providing services to taxonomists for standard genome sequencing and annotation.</title>
        <authorList>
            <consortium name="The Broad Institute Genomics Platform"/>
            <consortium name="The Broad Institute Genome Sequencing Center for Infectious Disease"/>
            <person name="Wu L."/>
            <person name="Ma J."/>
        </authorList>
    </citation>
    <scope>NUCLEOTIDE SEQUENCE [LARGE SCALE GENOMIC DNA]</scope>
    <source>
        <strain evidence="8">JCM 18326</strain>
    </source>
</reference>
<dbReference type="Pfam" id="PF03739">
    <property type="entry name" value="LptF_LptG"/>
    <property type="match status" value="1"/>
</dbReference>
<evidence type="ECO:0000313" key="7">
    <source>
        <dbReference type="EMBL" id="GAA4843161.1"/>
    </source>
</evidence>
<evidence type="ECO:0000256" key="6">
    <source>
        <dbReference type="SAM" id="Phobius"/>
    </source>
</evidence>
<dbReference type="EMBL" id="BAABJX010000046">
    <property type="protein sequence ID" value="GAA4843161.1"/>
    <property type="molecule type" value="Genomic_DNA"/>
</dbReference>
<feature type="transmembrane region" description="Helical" evidence="6">
    <location>
        <begin position="12"/>
        <end position="33"/>
    </location>
</feature>
<keyword evidence="4 6" id="KW-1133">Transmembrane helix</keyword>
<keyword evidence="3 6" id="KW-0812">Transmembrane</keyword>
<evidence type="ECO:0000256" key="3">
    <source>
        <dbReference type="ARBA" id="ARBA00022692"/>
    </source>
</evidence>
<evidence type="ECO:0000256" key="4">
    <source>
        <dbReference type="ARBA" id="ARBA00022989"/>
    </source>
</evidence>
<dbReference type="PANTHER" id="PTHR33529">
    <property type="entry name" value="SLR0882 PROTEIN-RELATED"/>
    <property type="match status" value="1"/>
</dbReference>
<feature type="transmembrane region" description="Helical" evidence="6">
    <location>
        <begin position="53"/>
        <end position="83"/>
    </location>
</feature>
<dbReference type="PANTHER" id="PTHR33529:SF8">
    <property type="entry name" value="PERMEASE, YJGP_YJGQ FAMILY"/>
    <property type="match status" value="1"/>
</dbReference>
<evidence type="ECO:0000256" key="1">
    <source>
        <dbReference type="ARBA" id="ARBA00004651"/>
    </source>
</evidence>
<name>A0ABP9DFB4_9BACT</name>
<proteinExistence type="predicted"/>
<keyword evidence="8" id="KW-1185">Reference proteome</keyword>
<organism evidence="7 8">
    <name type="scientific">Algivirga pacifica</name>
    <dbReference type="NCBI Taxonomy" id="1162670"/>
    <lineage>
        <taxon>Bacteria</taxon>
        <taxon>Pseudomonadati</taxon>
        <taxon>Bacteroidota</taxon>
        <taxon>Cytophagia</taxon>
        <taxon>Cytophagales</taxon>
        <taxon>Flammeovirgaceae</taxon>
        <taxon>Algivirga</taxon>
    </lineage>
</organism>
<feature type="transmembrane region" description="Helical" evidence="6">
    <location>
        <begin position="104"/>
        <end position="123"/>
    </location>
</feature>
<comment type="caution">
    <text evidence="7">The sequence shown here is derived from an EMBL/GenBank/DDBJ whole genome shotgun (WGS) entry which is preliminary data.</text>
</comment>
<keyword evidence="2" id="KW-1003">Cell membrane</keyword>
<evidence type="ECO:0000256" key="2">
    <source>
        <dbReference type="ARBA" id="ARBA00022475"/>
    </source>
</evidence>